<keyword evidence="2" id="KW-1185">Reference proteome</keyword>
<name>A0A5C5VYI4_9BACT</name>
<dbReference type="AlphaFoldDB" id="A0A5C5VYI4"/>
<reference evidence="1 2" key="1">
    <citation type="submission" date="2019-02" db="EMBL/GenBank/DDBJ databases">
        <title>Deep-cultivation of Planctomycetes and their phenomic and genomic characterization uncovers novel biology.</title>
        <authorList>
            <person name="Wiegand S."/>
            <person name="Jogler M."/>
            <person name="Boedeker C."/>
            <person name="Pinto D."/>
            <person name="Vollmers J."/>
            <person name="Rivas-Marin E."/>
            <person name="Kohn T."/>
            <person name="Peeters S.H."/>
            <person name="Heuer A."/>
            <person name="Rast P."/>
            <person name="Oberbeckmann S."/>
            <person name="Bunk B."/>
            <person name="Jeske O."/>
            <person name="Meyerdierks A."/>
            <person name="Storesund J.E."/>
            <person name="Kallscheuer N."/>
            <person name="Luecker S."/>
            <person name="Lage O.M."/>
            <person name="Pohl T."/>
            <person name="Merkel B.J."/>
            <person name="Hornburger P."/>
            <person name="Mueller R.-W."/>
            <person name="Bruemmer F."/>
            <person name="Labrenz M."/>
            <person name="Spormann A.M."/>
            <person name="Op Den Camp H."/>
            <person name="Overmann J."/>
            <person name="Amann R."/>
            <person name="Jetten M.S.M."/>
            <person name="Mascher T."/>
            <person name="Medema M.H."/>
            <person name="Devos D.P."/>
            <person name="Kaster A.-K."/>
            <person name="Ovreas L."/>
            <person name="Rohde M."/>
            <person name="Galperin M.Y."/>
            <person name="Jogler C."/>
        </authorList>
    </citation>
    <scope>NUCLEOTIDE SEQUENCE [LARGE SCALE GENOMIC DNA]</scope>
    <source>
        <strain evidence="1 2">Pla111</strain>
    </source>
</reference>
<proteinExistence type="predicted"/>
<accession>A0A5C5VYI4</accession>
<sequence length="90" mass="9973">MTTLSNNGPIDTLRDGSLKASIWGNRNESGAWYSVDLTRSYTDEAGIWHDSRSLSNGELLRGARLLEQAYDRVLELRAADKATTDEEAQA</sequence>
<gene>
    <name evidence="1" type="ORF">Pla111_24350</name>
</gene>
<dbReference type="OrthoDB" id="282268at2"/>
<dbReference type="EMBL" id="SJPH01000004">
    <property type="protein sequence ID" value="TWT43484.1"/>
    <property type="molecule type" value="Genomic_DNA"/>
</dbReference>
<comment type="caution">
    <text evidence="1">The sequence shown here is derived from an EMBL/GenBank/DDBJ whole genome shotgun (WGS) entry which is preliminary data.</text>
</comment>
<protein>
    <submittedName>
        <fullName evidence="1">Uncharacterized protein</fullName>
    </submittedName>
</protein>
<dbReference type="Proteomes" id="UP000318995">
    <property type="component" value="Unassembled WGS sequence"/>
</dbReference>
<evidence type="ECO:0000313" key="2">
    <source>
        <dbReference type="Proteomes" id="UP000318995"/>
    </source>
</evidence>
<dbReference type="RefSeq" id="WP_146574628.1">
    <property type="nucleotide sequence ID" value="NZ_SJPH01000004.1"/>
</dbReference>
<evidence type="ECO:0000313" key="1">
    <source>
        <dbReference type="EMBL" id="TWT43484.1"/>
    </source>
</evidence>
<organism evidence="1 2">
    <name type="scientific">Botrimarina hoheduenensis</name>
    <dbReference type="NCBI Taxonomy" id="2528000"/>
    <lineage>
        <taxon>Bacteria</taxon>
        <taxon>Pseudomonadati</taxon>
        <taxon>Planctomycetota</taxon>
        <taxon>Planctomycetia</taxon>
        <taxon>Pirellulales</taxon>
        <taxon>Lacipirellulaceae</taxon>
        <taxon>Botrimarina</taxon>
    </lineage>
</organism>